<name>A0A2B8B262_9PROT</name>
<evidence type="ECO:0000313" key="3">
    <source>
        <dbReference type="EMBL" id="PGH52806.1"/>
    </source>
</evidence>
<sequence>MISSLGSSNSAATLQKFFSKADADSDSALSKDELLGALGGTSAASDSGKLSSAVDGLIGSLDSDSNGSLSTTEFSSFASQFDYGSGSALLAAQEQASAMQQQFAQTLYSSLDSDEDGSISQDELSSALKQADANRPPPPPPPANDAGMAGGTASASDSGSTSSTSSASSSGTASSSTAAAGGTTGYDPLDTNKDGYVSEQERMAAYGGMQQQTGGVTSNRLSGDMLRTLMQGINEVAA</sequence>
<dbReference type="PROSITE" id="PS00018">
    <property type="entry name" value="EF_HAND_1"/>
    <property type="match status" value="2"/>
</dbReference>
<feature type="region of interest" description="Disordered" evidence="1">
    <location>
        <begin position="110"/>
        <end position="220"/>
    </location>
</feature>
<dbReference type="SMART" id="SM00054">
    <property type="entry name" value="EFh"/>
    <property type="match status" value="3"/>
</dbReference>
<feature type="compositionally biased region" description="Low complexity" evidence="1">
    <location>
        <begin position="55"/>
        <end position="69"/>
    </location>
</feature>
<protein>
    <recommendedName>
        <fullName evidence="2">EF-hand domain-containing protein</fullName>
    </recommendedName>
</protein>
<reference evidence="4" key="1">
    <citation type="submission" date="2017-10" db="EMBL/GenBank/DDBJ databases">
        <authorList>
            <person name="Kravchenko I.K."/>
            <person name="Grouzdev D.S."/>
        </authorList>
    </citation>
    <scope>NUCLEOTIDE SEQUENCE [LARGE SCALE GENOMIC DNA]</scope>
    <source>
        <strain evidence="4">B2</strain>
    </source>
</reference>
<dbReference type="InterPro" id="IPR018247">
    <property type="entry name" value="EF_Hand_1_Ca_BS"/>
</dbReference>
<proteinExistence type="predicted"/>
<dbReference type="OrthoDB" id="7306758at2"/>
<dbReference type="RefSeq" id="WP_098738908.1">
    <property type="nucleotide sequence ID" value="NZ_PDKW01000043.1"/>
</dbReference>
<dbReference type="EMBL" id="PDKW01000043">
    <property type="protein sequence ID" value="PGH52806.1"/>
    <property type="molecule type" value="Genomic_DNA"/>
</dbReference>
<keyword evidence="4" id="KW-1185">Reference proteome</keyword>
<dbReference type="SUPFAM" id="SSF47473">
    <property type="entry name" value="EF-hand"/>
    <property type="match status" value="1"/>
</dbReference>
<evidence type="ECO:0000256" key="1">
    <source>
        <dbReference type="SAM" id="MobiDB-lite"/>
    </source>
</evidence>
<feature type="domain" description="EF-hand" evidence="2">
    <location>
        <begin position="99"/>
        <end position="134"/>
    </location>
</feature>
<feature type="compositionally biased region" description="Polar residues" evidence="1">
    <location>
        <begin position="118"/>
        <end position="128"/>
    </location>
</feature>
<dbReference type="InterPro" id="IPR002048">
    <property type="entry name" value="EF_hand_dom"/>
</dbReference>
<dbReference type="PROSITE" id="PS50222">
    <property type="entry name" value="EF_HAND_2"/>
    <property type="match status" value="2"/>
</dbReference>
<dbReference type="GO" id="GO:0005509">
    <property type="term" value="F:calcium ion binding"/>
    <property type="evidence" value="ECO:0007669"/>
    <property type="project" value="InterPro"/>
</dbReference>
<dbReference type="Gene3D" id="1.10.238.10">
    <property type="entry name" value="EF-hand"/>
    <property type="match status" value="2"/>
</dbReference>
<organism evidence="3 4">
    <name type="scientific">Azospirillum palustre</name>
    <dbReference type="NCBI Taxonomy" id="2044885"/>
    <lineage>
        <taxon>Bacteria</taxon>
        <taxon>Pseudomonadati</taxon>
        <taxon>Pseudomonadota</taxon>
        <taxon>Alphaproteobacteria</taxon>
        <taxon>Rhodospirillales</taxon>
        <taxon>Azospirillaceae</taxon>
        <taxon>Azospirillum</taxon>
    </lineage>
</organism>
<evidence type="ECO:0000259" key="2">
    <source>
        <dbReference type="PROSITE" id="PS50222"/>
    </source>
</evidence>
<comment type="caution">
    <text evidence="3">The sequence shown here is derived from an EMBL/GenBank/DDBJ whole genome shotgun (WGS) entry which is preliminary data.</text>
</comment>
<accession>A0A2B8B262</accession>
<dbReference type="AlphaFoldDB" id="A0A2B8B262"/>
<gene>
    <name evidence="3" type="ORF">CRT60_22955</name>
</gene>
<evidence type="ECO:0000313" key="4">
    <source>
        <dbReference type="Proteomes" id="UP000225379"/>
    </source>
</evidence>
<feature type="region of interest" description="Disordered" evidence="1">
    <location>
        <begin position="40"/>
        <end position="69"/>
    </location>
</feature>
<dbReference type="Pfam" id="PF13202">
    <property type="entry name" value="EF-hand_5"/>
    <property type="match status" value="1"/>
</dbReference>
<dbReference type="Proteomes" id="UP000225379">
    <property type="component" value="Unassembled WGS sequence"/>
</dbReference>
<dbReference type="InterPro" id="IPR011992">
    <property type="entry name" value="EF-hand-dom_pair"/>
</dbReference>
<feature type="domain" description="EF-hand" evidence="2">
    <location>
        <begin position="9"/>
        <end position="44"/>
    </location>
</feature>
<feature type="compositionally biased region" description="Low complexity" evidence="1">
    <location>
        <begin position="151"/>
        <end position="181"/>
    </location>
</feature>
<feature type="compositionally biased region" description="Polar residues" evidence="1">
    <location>
        <begin position="209"/>
        <end position="220"/>
    </location>
</feature>